<evidence type="ECO:0000313" key="3">
    <source>
        <dbReference type="Proteomes" id="UP000218542"/>
    </source>
</evidence>
<sequence>MEEILEIASKLGAAIVSHNRYKTFKDAEEQLKNDDEAKEISEELEKQSKKVSALDTD</sequence>
<protein>
    <submittedName>
        <fullName evidence="2">Transcription factor</fullName>
    </submittedName>
</protein>
<proteinExistence type="predicted"/>
<keyword evidence="3" id="KW-1185">Reference proteome</keyword>
<evidence type="ECO:0000313" key="2">
    <source>
        <dbReference type="EMBL" id="GAX62071.1"/>
    </source>
</evidence>
<dbReference type="Proteomes" id="UP000218542">
    <property type="component" value="Unassembled WGS sequence"/>
</dbReference>
<feature type="compositionally biased region" description="Basic and acidic residues" evidence="1">
    <location>
        <begin position="34"/>
        <end position="48"/>
    </location>
</feature>
<dbReference type="InterPro" id="IPR010368">
    <property type="entry name" value="Com_YlbF"/>
</dbReference>
<comment type="caution">
    <text evidence="2">The sequence shown here is derived from an EMBL/GenBank/DDBJ whole genome shotgun (WGS) entry which is preliminary data.</text>
</comment>
<evidence type="ECO:0000256" key="1">
    <source>
        <dbReference type="SAM" id="MobiDB-lite"/>
    </source>
</evidence>
<dbReference type="EMBL" id="BAOS01000028">
    <property type="protein sequence ID" value="GAX62071.1"/>
    <property type="molecule type" value="Genomic_DNA"/>
</dbReference>
<reference evidence="3" key="1">
    <citation type="journal article" date="2017" name="Environ. Microbiol. Rep.">
        <title>Genetic Diversity of Marine Anaerobic Ammonium-Oxidizing Bacteria as Revealed by Genomic and Proteomic Analyses of 'Candidatus Scalindua japonica'.</title>
        <authorList>
            <person name="Oshiki M."/>
            <person name="Mizuto K."/>
            <person name="Kimura Z."/>
            <person name="Kindaichi T."/>
            <person name="Satoh H."/>
            <person name="Okabe S."/>
        </authorList>
    </citation>
    <scope>NUCLEOTIDE SEQUENCE [LARGE SCALE GENOMIC DNA]</scope>
    <source>
        <strain evidence="3">husup-a2</strain>
    </source>
</reference>
<dbReference type="AlphaFoldDB" id="A0A286U1Y6"/>
<dbReference type="InterPro" id="IPR023378">
    <property type="entry name" value="YheA/YmcA-like_dom_sf"/>
</dbReference>
<dbReference type="SUPFAM" id="SSF158622">
    <property type="entry name" value="YheA/YmcA-like"/>
    <property type="match status" value="1"/>
</dbReference>
<dbReference type="RefSeq" id="WP_096895448.1">
    <property type="nucleotide sequence ID" value="NZ_BAOS01000028.1"/>
</dbReference>
<name>A0A286U1Y6_9BACT</name>
<accession>A0A286U1Y6</accession>
<dbReference type="Pfam" id="PF06133">
    <property type="entry name" value="Com_YlbF"/>
    <property type="match status" value="1"/>
</dbReference>
<feature type="region of interest" description="Disordered" evidence="1">
    <location>
        <begin position="34"/>
        <end position="57"/>
    </location>
</feature>
<gene>
    <name evidence="2" type="ORF">SCALIN_C28_0273</name>
</gene>
<dbReference type="Gene3D" id="1.20.1500.10">
    <property type="entry name" value="YheA/YmcA-like"/>
    <property type="match status" value="1"/>
</dbReference>
<organism evidence="2 3">
    <name type="scientific">Candidatus Scalindua japonica</name>
    <dbReference type="NCBI Taxonomy" id="1284222"/>
    <lineage>
        <taxon>Bacteria</taxon>
        <taxon>Pseudomonadati</taxon>
        <taxon>Planctomycetota</taxon>
        <taxon>Candidatus Brocadiia</taxon>
        <taxon>Candidatus Brocadiales</taxon>
        <taxon>Candidatus Scalinduaceae</taxon>
        <taxon>Candidatus Scalindua</taxon>
    </lineage>
</organism>
<dbReference type="OrthoDB" id="9918543at2"/>